<dbReference type="HOGENOM" id="CLU_2812940_0_0_1"/>
<dbReference type="Proteomes" id="UP000001072">
    <property type="component" value="Unassembled WGS sequence"/>
</dbReference>
<protein>
    <submittedName>
        <fullName evidence="1">Uncharacterized protein</fullName>
    </submittedName>
</protein>
<gene>
    <name evidence="1" type="ORF">MELLADRAFT_89928</name>
</gene>
<dbReference type="AlphaFoldDB" id="F4SEC0"/>
<evidence type="ECO:0000313" key="1">
    <source>
        <dbReference type="EMBL" id="EGF97006.1"/>
    </source>
</evidence>
<dbReference type="OrthoDB" id="2384148at2759"/>
<dbReference type="GeneID" id="18935372"/>
<reference evidence="2" key="1">
    <citation type="journal article" date="2011" name="Proc. Natl. Acad. Sci. U.S.A.">
        <title>Obligate biotrophy features unraveled by the genomic analysis of rust fungi.</title>
        <authorList>
            <person name="Duplessis S."/>
            <person name="Cuomo C.A."/>
            <person name="Lin Y.-C."/>
            <person name="Aerts A."/>
            <person name="Tisserant E."/>
            <person name="Veneault-Fourrey C."/>
            <person name="Joly D.L."/>
            <person name="Hacquard S."/>
            <person name="Amselem J."/>
            <person name="Cantarel B.L."/>
            <person name="Chiu R."/>
            <person name="Coutinho P.M."/>
            <person name="Feau N."/>
            <person name="Field M."/>
            <person name="Frey P."/>
            <person name="Gelhaye E."/>
            <person name="Goldberg J."/>
            <person name="Grabherr M.G."/>
            <person name="Kodira C.D."/>
            <person name="Kohler A."/>
            <person name="Kuees U."/>
            <person name="Lindquist E.A."/>
            <person name="Lucas S.M."/>
            <person name="Mago R."/>
            <person name="Mauceli E."/>
            <person name="Morin E."/>
            <person name="Murat C."/>
            <person name="Pangilinan J.L."/>
            <person name="Park R."/>
            <person name="Pearson M."/>
            <person name="Quesneville H."/>
            <person name="Rouhier N."/>
            <person name="Sakthikumar S."/>
            <person name="Salamov A.A."/>
            <person name="Schmutz J."/>
            <person name="Selles B."/>
            <person name="Shapiro H."/>
            <person name="Tanguay P."/>
            <person name="Tuskan G.A."/>
            <person name="Henrissat B."/>
            <person name="Van de Peer Y."/>
            <person name="Rouze P."/>
            <person name="Ellis J.G."/>
            <person name="Dodds P.N."/>
            <person name="Schein J.E."/>
            <person name="Zhong S."/>
            <person name="Hamelin R.C."/>
            <person name="Grigoriev I.V."/>
            <person name="Szabo L.J."/>
            <person name="Martin F."/>
        </authorList>
    </citation>
    <scope>NUCLEOTIDE SEQUENCE [LARGE SCALE GENOMIC DNA]</scope>
    <source>
        <strain evidence="2">98AG31 / pathotype 3-4-7</strain>
    </source>
</reference>
<dbReference type="VEuPathDB" id="FungiDB:MELLADRAFT_89928"/>
<accession>F4SEC0</accession>
<dbReference type="RefSeq" id="XP_007419724.1">
    <property type="nucleotide sequence ID" value="XM_007419662.1"/>
</dbReference>
<name>F4SEC0_MELLP</name>
<keyword evidence="2" id="KW-1185">Reference proteome</keyword>
<evidence type="ECO:0000313" key="2">
    <source>
        <dbReference type="Proteomes" id="UP000001072"/>
    </source>
</evidence>
<dbReference type="STRING" id="747676.F4SEC0"/>
<dbReference type="EMBL" id="GL883402">
    <property type="protein sequence ID" value="EGF97006.1"/>
    <property type="molecule type" value="Genomic_DNA"/>
</dbReference>
<dbReference type="KEGG" id="mlr:MELLADRAFT_89928"/>
<proteinExistence type="predicted"/>
<dbReference type="InParanoid" id="F4SEC0"/>
<sequence length="67" mass="7694">MSSIVIQNQIALDTTQEVWENFEEADQSEGLDRDDRGTQQYANLFFLLQSDPRLIAALCRFSVRGQD</sequence>
<organism evidence="2">
    <name type="scientific">Melampsora larici-populina (strain 98AG31 / pathotype 3-4-7)</name>
    <name type="common">Poplar leaf rust fungus</name>
    <dbReference type="NCBI Taxonomy" id="747676"/>
    <lineage>
        <taxon>Eukaryota</taxon>
        <taxon>Fungi</taxon>
        <taxon>Dikarya</taxon>
        <taxon>Basidiomycota</taxon>
        <taxon>Pucciniomycotina</taxon>
        <taxon>Pucciniomycetes</taxon>
        <taxon>Pucciniales</taxon>
        <taxon>Melampsoraceae</taxon>
        <taxon>Melampsora</taxon>
    </lineage>
</organism>